<dbReference type="PANTHER" id="PTHR30055:SF234">
    <property type="entry name" value="HTH-TYPE TRANSCRIPTIONAL REGULATOR BETI"/>
    <property type="match status" value="1"/>
</dbReference>
<dbReference type="Pfam" id="PF14246">
    <property type="entry name" value="TetR_C_7"/>
    <property type="match status" value="1"/>
</dbReference>
<dbReference type="Gene3D" id="1.10.10.60">
    <property type="entry name" value="Homeodomain-like"/>
    <property type="match status" value="1"/>
</dbReference>
<evidence type="ECO:0000256" key="5">
    <source>
        <dbReference type="PROSITE-ProRule" id="PRU00335"/>
    </source>
</evidence>
<evidence type="ECO:0000259" key="6">
    <source>
        <dbReference type="PROSITE" id="PS50977"/>
    </source>
</evidence>
<evidence type="ECO:0000256" key="1">
    <source>
        <dbReference type="ARBA" id="ARBA00022491"/>
    </source>
</evidence>
<dbReference type="Proteomes" id="UP000494330">
    <property type="component" value="Unassembled WGS sequence"/>
</dbReference>
<dbReference type="Pfam" id="PF00440">
    <property type="entry name" value="TetR_N"/>
    <property type="match status" value="1"/>
</dbReference>
<dbReference type="Gene3D" id="1.10.357.10">
    <property type="entry name" value="Tetracycline Repressor, domain 2"/>
    <property type="match status" value="1"/>
</dbReference>
<evidence type="ECO:0000256" key="2">
    <source>
        <dbReference type="ARBA" id="ARBA00023015"/>
    </source>
</evidence>
<gene>
    <name evidence="7" type="ORF">BPA30113_07230</name>
</gene>
<feature type="DNA-binding region" description="H-T-H motif" evidence="5">
    <location>
        <begin position="24"/>
        <end position="43"/>
    </location>
</feature>
<reference evidence="7 8" key="1">
    <citation type="submission" date="2019-09" db="EMBL/GenBank/DDBJ databases">
        <authorList>
            <person name="Depoorter E."/>
        </authorList>
    </citation>
    <scope>NUCLEOTIDE SEQUENCE [LARGE SCALE GENOMIC DNA]</scope>
    <source>
        <strain evidence="7">LMG 30113</strain>
    </source>
</reference>
<dbReference type="InterPro" id="IPR039536">
    <property type="entry name" value="TetR_C_Proteobacteria"/>
</dbReference>
<sequence length="197" mass="21466">MRLGDVILDEASRLFIEDGYGATSVEGIAAAAGISKRTFYLRFAGKAEVFEAVVLRNVERSADRGLGSADAKQNLESCLQAMAIHLLEWILQPDVLGIYRLTIAEVRRFPELAQAVTQLAITDAIRSFEAVFRKHLPARVSDDDVAFIAAQFMHAVAAGPFHRAVQGLDSPGLDRAKRAYVQRAIKLFLQGVPGANA</sequence>
<dbReference type="GO" id="GO:0000976">
    <property type="term" value="F:transcription cis-regulatory region binding"/>
    <property type="evidence" value="ECO:0007669"/>
    <property type="project" value="TreeGrafter"/>
</dbReference>
<name>A0A6P2SP36_9BURK</name>
<keyword evidence="3 5" id="KW-0238">DNA-binding</keyword>
<dbReference type="PROSITE" id="PS50977">
    <property type="entry name" value="HTH_TETR_2"/>
    <property type="match status" value="1"/>
</dbReference>
<organism evidence="7 8">
    <name type="scientific">Burkholderia paludis</name>
    <dbReference type="NCBI Taxonomy" id="1506587"/>
    <lineage>
        <taxon>Bacteria</taxon>
        <taxon>Pseudomonadati</taxon>
        <taxon>Pseudomonadota</taxon>
        <taxon>Betaproteobacteria</taxon>
        <taxon>Burkholderiales</taxon>
        <taxon>Burkholderiaceae</taxon>
        <taxon>Burkholderia</taxon>
        <taxon>Burkholderia cepacia complex</taxon>
    </lineage>
</organism>
<evidence type="ECO:0000313" key="8">
    <source>
        <dbReference type="Proteomes" id="UP000494330"/>
    </source>
</evidence>
<accession>A0A6P2SP36</accession>
<dbReference type="PROSITE" id="PS01081">
    <property type="entry name" value="HTH_TETR_1"/>
    <property type="match status" value="1"/>
</dbReference>
<keyword evidence="1" id="KW-0678">Repressor</keyword>
<dbReference type="InterPro" id="IPR009057">
    <property type="entry name" value="Homeodomain-like_sf"/>
</dbReference>
<dbReference type="InterPro" id="IPR001647">
    <property type="entry name" value="HTH_TetR"/>
</dbReference>
<evidence type="ECO:0000256" key="3">
    <source>
        <dbReference type="ARBA" id="ARBA00023125"/>
    </source>
</evidence>
<keyword evidence="4" id="KW-0804">Transcription</keyword>
<dbReference type="SUPFAM" id="SSF46689">
    <property type="entry name" value="Homeodomain-like"/>
    <property type="match status" value="1"/>
</dbReference>
<proteinExistence type="predicted"/>
<protein>
    <submittedName>
        <fullName evidence="7">TetR family transcriptional regulator</fullName>
    </submittedName>
</protein>
<dbReference type="PANTHER" id="PTHR30055">
    <property type="entry name" value="HTH-TYPE TRANSCRIPTIONAL REGULATOR RUTR"/>
    <property type="match status" value="1"/>
</dbReference>
<dbReference type="RefSeq" id="WP_052001597.1">
    <property type="nucleotide sequence ID" value="NZ_CABVQD010000049.1"/>
</dbReference>
<dbReference type="PRINTS" id="PR00455">
    <property type="entry name" value="HTHTETR"/>
</dbReference>
<dbReference type="AlphaFoldDB" id="A0A6P2SP36"/>
<dbReference type="GO" id="GO:0003700">
    <property type="term" value="F:DNA-binding transcription factor activity"/>
    <property type="evidence" value="ECO:0007669"/>
    <property type="project" value="TreeGrafter"/>
</dbReference>
<keyword evidence="2" id="KW-0805">Transcription regulation</keyword>
<feature type="domain" description="HTH tetR-type" evidence="6">
    <location>
        <begin position="1"/>
        <end position="61"/>
    </location>
</feature>
<keyword evidence="8" id="KW-1185">Reference proteome</keyword>
<dbReference type="SUPFAM" id="SSF48498">
    <property type="entry name" value="Tetracyclin repressor-like, C-terminal domain"/>
    <property type="match status" value="1"/>
</dbReference>
<evidence type="ECO:0000256" key="4">
    <source>
        <dbReference type="ARBA" id="ARBA00023163"/>
    </source>
</evidence>
<evidence type="ECO:0000313" key="7">
    <source>
        <dbReference type="EMBL" id="VWC45070.1"/>
    </source>
</evidence>
<dbReference type="EMBL" id="CABVQD010000049">
    <property type="protein sequence ID" value="VWC45070.1"/>
    <property type="molecule type" value="Genomic_DNA"/>
</dbReference>
<dbReference type="InterPro" id="IPR050109">
    <property type="entry name" value="HTH-type_TetR-like_transc_reg"/>
</dbReference>
<dbReference type="InterPro" id="IPR036271">
    <property type="entry name" value="Tet_transcr_reg_TetR-rel_C_sf"/>
</dbReference>
<dbReference type="InterPro" id="IPR023772">
    <property type="entry name" value="DNA-bd_HTH_TetR-type_CS"/>
</dbReference>